<accession>A0A7M1B8K8</accession>
<evidence type="ECO:0000313" key="3">
    <source>
        <dbReference type="EMBL" id="QOP46025.1"/>
    </source>
</evidence>
<evidence type="ECO:0000256" key="2">
    <source>
        <dbReference type="SAM" id="Phobius"/>
    </source>
</evidence>
<feature type="coiled-coil region" evidence="1">
    <location>
        <begin position="180"/>
        <end position="240"/>
    </location>
</feature>
<keyword evidence="1" id="KW-0175">Coiled coil</keyword>
<dbReference type="EMBL" id="CP041406">
    <property type="protein sequence ID" value="QOP46025.1"/>
    <property type="molecule type" value="Genomic_DNA"/>
</dbReference>
<dbReference type="RefSeq" id="WP_193110114.1">
    <property type="nucleotide sequence ID" value="NZ_CP041406.1"/>
</dbReference>
<dbReference type="KEGG" id="spal:FM071_06830"/>
<organism evidence="3 4">
    <name type="scientific">Sulfurimonas paralvinellae</name>
    <dbReference type="NCBI Taxonomy" id="317658"/>
    <lineage>
        <taxon>Bacteria</taxon>
        <taxon>Pseudomonadati</taxon>
        <taxon>Campylobacterota</taxon>
        <taxon>Epsilonproteobacteria</taxon>
        <taxon>Campylobacterales</taxon>
        <taxon>Sulfurimonadaceae</taxon>
        <taxon>Sulfurimonas</taxon>
    </lineage>
</organism>
<keyword evidence="2" id="KW-1133">Transmembrane helix</keyword>
<sequence>MKIGLSIVIIILAVLSTLWQLDAEAMTMLDASFDRAMVAFGLAKALNAVISLIQGTELSLTPVGIGLNFSVGEVLDPFNDIVERFSWVMLLSSVALGIEKLLLIFSSKLFLQIALSLSGVLTLSFLWIKKLKNSLFLAYSLKIFLFLLVIRFAAVVFVYSSQILYDSLLQNEYVHATKVITKTKTELEAIETKNKSILQQKKEQGFLDSLGSKYDSVVESLNLSKQLDSLEKSIDDATRNIISLITVFVVQTVLFPLLFLWFIIAVIRWIFGYENDKLIKYIIY</sequence>
<evidence type="ECO:0000256" key="1">
    <source>
        <dbReference type="SAM" id="Coils"/>
    </source>
</evidence>
<name>A0A7M1B8K8_9BACT</name>
<feature type="transmembrane region" description="Helical" evidence="2">
    <location>
        <begin position="109"/>
        <end position="128"/>
    </location>
</feature>
<keyword evidence="2" id="KW-0812">Transmembrane</keyword>
<dbReference type="AlphaFoldDB" id="A0A7M1B8K8"/>
<keyword evidence="4" id="KW-1185">Reference proteome</keyword>
<protein>
    <submittedName>
        <fullName evidence="3">Uncharacterized protein</fullName>
    </submittedName>
</protein>
<keyword evidence="2" id="KW-0472">Membrane</keyword>
<evidence type="ECO:0000313" key="4">
    <source>
        <dbReference type="Proteomes" id="UP000593580"/>
    </source>
</evidence>
<gene>
    <name evidence="3" type="ORF">FM071_06830</name>
</gene>
<feature type="transmembrane region" description="Helical" evidence="2">
    <location>
        <begin position="134"/>
        <end position="159"/>
    </location>
</feature>
<proteinExistence type="predicted"/>
<reference evidence="3 4" key="1">
    <citation type="submission" date="2019-07" db="EMBL/GenBank/DDBJ databases">
        <title>Sulfurimonas paralvinellae sp. nov., a novel mesophilic, hydrogen- and sulfur-oxidizing chemolithoautotroph within the Epsilonproteo- bacteria isolated from a deep-sea hydrothermal vent polychaete nest, reclassification of Thiomicrospira denitrificans as Sulfurimonas denitrificans comb. nov. and emended description of the genus Sulfurimonas.</title>
        <authorList>
            <person name="Wang S."/>
            <person name="Jiang L."/>
            <person name="Shao Z."/>
        </authorList>
    </citation>
    <scope>NUCLEOTIDE SEQUENCE [LARGE SCALE GENOMIC DNA]</scope>
    <source>
        <strain evidence="3 4">GO25</strain>
    </source>
</reference>
<dbReference type="Proteomes" id="UP000593580">
    <property type="component" value="Chromosome"/>
</dbReference>
<feature type="transmembrane region" description="Helical" evidence="2">
    <location>
        <begin position="241"/>
        <end position="271"/>
    </location>
</feature>